<accession>A0A5B7AES3</accession>
<dbReference type="Gene3D" id="1.10.630.10">
    <property type="entry name" value="Cytochrome P450"/>
    <property type="match status" value="1"/>
</dbReference>
<dbReference type="PANTHER" id="PTHR47947:SF20">
    <property type="entry name" value="CYTOCHROME P450 FAMILY PROTEIN"/>
    <property type="match status" value="1"/>
</dbReference>
<feature type="binding site" description="axial binding residue" evidence="9">
    <location>
        <position position="449"/>
    </location>
    <ligand>
        <name>heme</name>
        <dbReference type="ChEBI" id="CHEBI:30413"/>
    </ligand>
    <ligandPart>
        <name>Fe</name>
        <dbReference type="ChEBI" id="CHEBI:18248"/>
    </ligandPart>
</feature>
<comment type="similarity">
    <text evidence="2 10">Belongs to the cytochrome P450 family.</text>
</comment>
<evidence type="ECO:0000256" key="2">
    <source>
        <dbReference type="ARBA" id="ARBA00010617"/>
    </source>
</evidence>
<reference evidence="12" key="1">
    <citation type="submission" date="2019-08" db="EMBL/GenBank/DDBJ databases">
        <title>Reference gene set and small RNA set construction with multiple tissues from Davidia involucrata Baill.</title>
        <authorList>
            <person name="Yang H."/>
            <person name="Zhou C."/>
            <person name="Li G."/>
            <person name="Wang J."/>
            <person name="Gao P."/>
            <person name="Wang M."/>
            <person name="Wang R."/>
            <person name="Zhao Y."/>
        </authorList>
    </citation>
    <scope>NUCLEOTIDE SEQUENCE</scope>
    <source>
        <tissue evidence="12">Mixed with DoveR01_LX</tissue>
    </source>
</reference>
<keyword evidence="11" id="KW-1133">Transmembrane helix</keyword>
<evidence type="ECO:0000256" key="5">
    <source>
        <dbReference type="ARBA" id="ARBA00023002"/>
    </source>
</evidence>
<dbReference type="GO" id="GO:0004497">
    <property type="term" value="F:monooxygenase activity"/>
    <property type="evidence" value="ECO:0007669"/>
    <property type="project" value="UniProtKB-KW"/>
</dbReference>
<dbReference type="PRINTS" id="PR00463">
    <property type="entry name" value="EP450I"/>
</dbReference>
<protein>
    <submittedName>
        <fullName evidence="12">Uncharacterized protein</fullName>
    </submittedName>
</protein>
<keyword evidence="5 10" id="KW-0560">Oxidoreductase</keyword>
<proteinExistence type="inferred from homology"/>
<dbReference type="PANTHER" id="PTHR47947">
    <property type="entry name" value="CYTOCHROME P450 82C3-RELATED"/>
    <property type="match status" value="1"/>
</dbReference>
<dbReference type="SUPFAM" id="SSF48264">
    <property type="entry name" value="Cytochrome P450"/>
    <property type="match status" value="1"/>
</dbReference>
<comment type="subcellular location">
    <subcellularLocation>
        <location evidence="1">Membrane</location>
    </subcellularLocation>
</comment>
<evidence type="ECO:0000256" key="11">
    <source>
        <dbReference type="SAM" id="Phobius"/>
    </source>
</evidence>
<evidence type="ECO:0000256" key="9">
    <source>
        <dbReference type="PIRSR" id="PIRSR602401-1"/>
    </source>
</evidence>
<dbReference type="InterPro" id="IPR036396">
    <property type="entry name" value="Cyt_P450_sf"/>
</dbReference>
<sequence length="513" mass="58395">MEDCYIFALITLSLFTVLFKLFIHKPEGHKNLPPSPPGLPIIGHLHLLKEPLYQSFQALSEKYGPIFILRFGTRKVLVITSPSAVEECFTSTNDIVFANRPLTLAGKHLHYNTTTVAVAPYGDLWRNLRRITTLQVFSTTCLAMTSGIRQKEVKLFVNQLMKKGHGHSSSKVELKSKFFELPFNILTMMIAGKKFYGENVDDENAASQFRYLIEKHFQLAKPENDGEFFPILQWLTSRKVEREMVEMMKMTDEFLQNLVDERRQILFRESHINGPSSSESKTMIDNLLLSQQKDPHFYTDEIIKGIIWVLLLAGTESSSSTMEWVMSLLLNHPDVMEKVKAEIDVHVGQDHLLEEQELRKLNYLQNVISETLRLYPPGPLLLPHKASDDCKVGGYDVPRGATLLVNAWAIHRDPKLWKKPEKFMPERFEDENIGEVLRMIPFGTGRRGCPGVGLANRVVGLVVGTLIQAFEWERVGEEEVDMASVPGTTTMPKLKPLEAICRPRAAMVKHLLI</sequence>
<dbReference type="InterPro" id="IPR017972">
    <property type="entry name" value="Cyt_P450_CS"/>
</dbReference>
<keyword evidence="7 10" id="KW-0503">Monooxygenase</keyword>
<gene>
    <name evidence="12" type="ORF">Din_023767</name>
</gene>
<keyword evidence="4 9" id="KW-0479">Metal-binding</keyword>
<dbReference type="InterPro" id="IPR002401">
    <property type="entry name" value="Cyt_P450_E_grp-I"/>
</dbReference>
<name>A0A5B7AES3_DAVIN</name>
<dbReference type="EMBL" id="GHES01023767">
    <property type="protein sequence ID" value="MPA54326.1"/>
    <property type="molecule type" value="Transcribed_RNA"/>
</dbReference>
<dbReference type="FunFam" id="1.10.630.10:FF:000023">
    <property type="entry name" value="Cytochrome P450 family protein"/>
    <property type="match status" value="1"/>
</dbReference>
<evidence type="ECO:0000256" key="7">
    <source>
        <dbReference type="ARBA" id="ARBA00023033"/>
    </source>
</evidence>
<keyword evidence="6 9" id="KW-0408">Iron</keyword>
<dbReference type="GO" id="GO:0005506">
    <property type="term" value="F:iron ion binding"/>
    <property type="evidence" value="ECO:0007669"/>
    <property type="project" value="InterPro"/>
</dbReference>
<dbReference type="GO" id="GO:0016020">
    <property type="term" value="C:membrane"/>
    <property type="evidence" value="ECO:0007669"/>
    <property type="project" value="UniProtKB-SubCell"/>
</dbReference>
<organism evidence="12">
    <name type="scientific">Davidia involucrata</name>
    <name type="common">Dove tree</name>
    <dbReference type="NCBI Taxonomy" id="16924"/>
    <lineage>
        <taxon>Eukaryota</taxon>
        <taxon>Viridiplantae</taxon>
        <taxon>Streptophyta</taxon>
        <taxon>Embryophyta</taxon>
        <taxon>Tracheophyta</taxon>
        <taxon>Spermatophyta</taxon>
        <taxon>Magnoliopsida</taxon>
        <taxon>eudicotyledons</taxon>
        <taxon>Gunneridae</taxon>
        <taxon>Pentapetalae</taxon>
        <taxon>asterids</taxon>
        <taxon>Cornales</taxon>
        <taxon>Nyssaceae</taxon>
        <taxon>Davidia</taxon>
    </lineage>
</organism>
<dbReference type="PROSITE" id="PS00086">
    <property type="entry name" value="CYTOCHROME_P450"/>
    <property type="match status" value="1"/>
</dbReference>
<dbReference type="InterPro" id="IPR050651">
    <property type="entry name" value="Plant_Cytochrome_P450_Monoox"/>
</dbReference>
<evidence type="ECO:0000256" key="3">
    <source>
        <dbReference type="ARBA" id="ARBA00022617"/>
    </source>
</evidence>
<keyword evidence="8 11" id="KW-0472">Membrane</keyword>
<dbReference type="PRINTS" id="PR00385">
    <property type="entry name" value="P450"/>
</dbReference>
<dbReference type="Pfam" id="PF00067">
    <property type="entry name" value="p450"/>
    <property type="match status" value="1"/>
</dbReference>
<evidence type="ECO:0000256" key="8">
    <source>
        <dbReference type="ARBA" id="ARBA00023136"/>
    </source>
</evidence>
<keyword evidence="3 9" id="KW-0349">Heme</keyword>
<evidence type="ECO:0000313" key="12">
    <source>
        <dbReference type="EMBL" id="MPA54326.1"/>
    </source>
</evidence>
<dbReference type="AlphaFoldDB" id="A0A5B7AES3"/>
<comment type="cofactor">
    <cofactor evidence="9">
        <name>heme</name>
        <dbReference type="ChEBI" id="CHEBI:30413"/>
    </cofactor>
</comment>
<dbReference type="GO" id="GO:0016705">
    <property type="term" value="F:oxidoreductase activity, acting on paired donors, with incorporation or reduction of molecular oxygen"/>
    <property type="evidence" value="ECO:0007669"/>
    <property type="project" value="InterPro"/>
</dbReference>
<keyword evidence="11" id="KW-0812">Transmembrane</keyword>
<feature type="transmembrane region" description="Helical" evidence="11">
    <location>
        <begin position="6"/>
        <end position="23"/>
    </location>
</feature>
<dbReference type="GO" id="GO:0020037">
    <property type="term" value="F:heme binding"/>
    <property type="evidence" value="ECO:0007669"/>
    <property type="project" value="InterPro"/>
</dbReference>
<dbReference type="CDD" id="cd20653">
    <property type="entry name" value="CYP81"/>
    <property type="match status" value="1"/>
</dbReference>
<dbReference type="InterPro" id="IPR001128">
    <property type="entry name" value="Cyt_P450"/>
</dbReference>
<evidence type="ECO:0000256" key="10">
    <source>
        <dbReference type="RuleBase" id="RU000461"/>
    </source>
</evidence>
<evidence type="ECO:0000256" key="4">
    <source>
        <dbReference type="ARBA" id="ARBA00022723"/>
    </source>
</evidence>
<evidence type="ECO:0000256" key="1">
    <source>
        <dbReference type="ARBA" id="ARBA00004370"/>
    </source>
</evidence>
<evidence type="ECO:0000256" key="6">
    <source>
        <dbReference type="ARBA" id="ARBA00023004"/>
    </source>
</evidence>